<protein>
    <submittedName>
        <fullName evidence="4">DUF4328 domain-containing protein</fullName>
    </submittedName>
</protein>
<organism evidence="4 5">
    <name type="scientific">Actinomadura violacea</name>
    <dbReference type="NCBI Taxonomy" id="2819934"/>
    <lineage>
        <taxon>Bacteria</taxon>
        <taxon>Bacillati</taxon>
        <taxon>Actinomycetota</taxon>
        <taxon>Actinomycetes</taxon>
        <taxon>Streptosporangiales</taxon>
        <taxon>Thermomonosporaceae</taxon>
        <taxon>Actinomadura</taxon>
    </lineage>
</organism>
<accession>A0ABS3SAM3</accession>
<keyword evidence="2" id="KW-0812">Transmembrane</keyword>
<comment type="caution">
    <text evidence="4">The sequence shown here is derived from an EMBL/GenBank/DDBJ whole genome shotgun (WGS) entry which is preliminary data.</text>
</comment>
<dbReference type="Proteomes" id="UP000680206">
    <property type="component" value="Unassembled WGS sequence"/>
</dbReference>
<feature type="transmembrane region" description="Helical" evidence="2">
    <location>
        <begin position="173"/>
        <end position="195"/>
    </location>
</feature>
<keyword evidence="5" id="KW-1185">Reference proteome</keyword>
<reference evidence="4 5" key="1">
    <citation type="submission" date="2021-03" db="EMBL/GenBank/DDBJ databases">
        <title>Actinomadura violae sp. nov., isolated from lichen in Thailand.</title>
        <authorList>
            <person name="Kanchanasin P."/>
            <person name="Saeng-In P."/>
            <person name="Phongsopitanun W."/>
            <person name="Yuki M."/>
            <person name="Kudo T."/>
            <person name="Ohkuma M."/>
            <person name="Tanasupawat S."/>
        </authorList>
    </citation>
    <scope>NUCLEOTIDE SEQUENCE [LARGE SCALE GENOMIC DNA]</scope>
    <source>
        <strain evidence="4 5">LCR2-06</strain>
    </source>
</reference>
<evidence type="ECO:0000256" key="1">
    <source>
        <dbReference type="SAM" id="MobiDB-lite"/>
    </source>
</evidence>
<evidence type="ECO:0000256" key="2">
    <source>
        <dbReference type="SAM" id="Phobius"/>
    </source>
</evidence>
<feature type="transmembrane region" description="Helical" evidence="2">
    <location>
        <begin position="20"/>
        <end position="41"/>
    </location>
</feature>
<feature type="transmembrane region" description="Helical" evidence="2">
    <location>
        <begin position="135"/>
        <end position="153"/>
    </location>
</feature>
<sequence length="245" mass="25672">MYSYTHAPEIIKPPRTAAGLAIAGLAANAALLLVMAGVGLWTLMLLDPGGLTSQTRELRDGLMLGALAHIALTLLTAVAVIVWLWRARTNADVIDLPDGWGRPWVIFGWIVPILNFRVPRAIVGTVWRTSAPGTSLGLVNAWWATWVIYLIGARVADLDLTGTSSQIKDRLELYLPVAVDGAAAAVLGALVVWRLTRAQEAQAVRLAAAAAQPPAAPGPAVQGPAVPDPAVSDPAVSDPPVSDPA</sequence>
<keyword evidence="2" id="KW-0472">Membrane</keyword>
<feature type="region of interest" description="Disordered" evidence="1">
    <location>
        <begin position="214"/>
        <end position="245"/>
    </location>
</feature>
<proteinExistence type="predicted"/>
<name>A0ABS3SAM3_9ACTN</name>
<feature type="domain" description="DUF4328" evidence="3">
    <location>
        <begin position="64"/>
        <end position="197"/>
    </location>
</feature>
<keyword evidence="2" id="KW-1133">Transmembrane helix</keyword>
<feature type="transmembrane region" description="Helical" evidence="2">
    <location>
        <begin position="62"/>
        <end position="84"/>
    </location>
</feature>
<evidence type="ECO:0000259" key="3">
    <source>
        <dbReference type="Pfam" id="PF14219"/>
    </source>
</evidence>
<evidence type="ECO:0000313" key="5">
    <source>
        <dbReference type="Proteomes" id="UP000680206"/>
    </source>
</evidence>
<dbReference type="EMBL" id="JAGEPF010000057">
    <property type="protein sequence ID" value="MBO2466061.1"/>
    <property type="molecule type" value="Genomic_DNA"/>
</dbReference>
<gene>
    <name evidence="4" type="ORF">J4709_51735</name>
</gene>
<evidence type="ECO:0000313" key="4">
    <source>
        <dbReference type="EMBL" id="MBO2466061.1"/>
    </source>
</evidence>
<dbReference type="RefSeq" id="WP_208252891.1">
    <property type="nucleotide sequence ID" value="NZ_JAGEPF010000057.1"/>
</dbReference>
<dbReference type="InterPro" id="IPR025565">
    <property type="entry name" value="DUF4328"/>
</dbReference>
<dbReference type="Pfam" id="PF14219">
    <property type="entry name" value="DUF4328"/>
    <property type="match status" value="1"/>
</dbReference>